<keyword evidence="4 6" id="KW-1133">Transmembrane helix</keyword>
<feature type="transmembrane region" description="Helical" evidence="6">
    <location>
        <begin position="589"/>
        <end position="611"/>
    </location>
</feature>
<dbReference type="PANTHER" id="PTHR46795">
    <property type="entry name" value="ABC TRANSPORTER PERMEASE-RELATED-RELATED"/>
    <property type="match status" value="1"/>
</dbReference>
<keyword evidence="9" id="KW-1185">Reference proteome</keyword>
<dbReference type="PIRSF" id="PIRSF018968">
    <property type="entry name" value="ABC_permease_BceB"/>
    <property type="match status" value="1"/>
</dbReference>
<dbReference type="InterPro" id="IPR003838">
    <property type="entry name" value="ABC3_permease_C"/>
</dbReference>
<accession>A0ABW8T1R1</accession>
<dbReference type="InterPro" id="IPR027022">
    <property type="entry name" value="ABC_permease_BceB-typ"/>
</dbReference>
<organism evidence="8 9">
    <name type="scientific">Candidatus Clostridium stratigraminis</name>
    <dbReference type="NCBI Taxonomy" id="3381661"/>
    <lineage>
        <taxon>Bacteria</taxon>
        <taxon>Bacillati</taxon>
        <taxon>Bacillota</taxon>
        <taxon>Clostridia</taxon>
        <taxon>Eubacteriales</taxon>
        <taxon>Clostridiaceae</taxon>
        <taxon>Clostridium</taxon>
    </lineage>
</organism>
<protein>
    <submittedName>
        <fullName evidence="8">FtsX-like permease family protein</fullName>
    </submittedName>
</protein>
<evidence type="ECO:0000256" key="1">
    <source>
        <dbReference type="ARBA" id="ARBA00004651"/>
    </source>
</evidence>
<feature type="transmembrane region" description="Helical" evidence="6">
    <location>
        <begin position="201"/>
        <end position="218"/>
    </location>
</feature>
<comment type="caution">
    <text evidence="8">The sequence shown here is derived from an EMBL/GenBank/DDBJ whole genome shotgun (WGS) entry which is preliminary data.</text>
</comment>
<feature type="transmembrane region" description="Helical" evidence="6">
    <location>
        <begin position="62"/>
        <end position="82"/>
    </location>
</feature>
<evidence type="ECO:0000256" key="4">
    <source>
        <dbReference type="ARBA" id="ARBA00022989"/>
    </source>
</evidence>
<sequence length="657" mass="74097">MSKILYQKLAVTNIKKNGKTYFPYILTCISTIAMFYIMHFISVNEGLDSMSGGAQLKAILNLGTYVICFFSVIFLFYTNSFLIKRRKKELGLYNILGMEKKHIAKVLFWETFFVALLSMALGVFLGIAVSKLMFLVLLKILHFKVTMGFFISVQSLIETVILFGFTFLLTLINNLRQIHLSKPVELLKGGEVGEKEPKTKWILTLIGVLSLGAGYYISLTTESPLAALNMFFLAVIFVMIGTWALFTAGSIALLKKLRKNKKFYYKTNHFINVSGMIYRMKQNAIGLANICILSTTVLVMISTTVSLYIGMEDVLRTRYPRDISISAENVSKEKAEMINNLIKAQADEDNIAMKNIVKYRSLSLPMIQDKNCFTDSSNNLNANNIGFLDFIPLSEYNNKENKSISLKENEVLLFTYRGEIAGDSINILGNEFKIKKRINNMTVDGIASAVVANGYFIVVPNEKTIEKIYGSSSKANGKMGDLSYYFAFYTDSNAKKEIALANEINSKIKQLSVNGSCEGLEAYRETFFSLYGGLFFLGIFLGALFIMATVLIIYYKQISEGYDDKERFEIMQKVGMSKEEIKKSIGNQVLMVFFLPLVTAIIHIAFAFKVIVKLLSVLNLTNVKLFVSCTAGTIFVFVIFYVIVYFLTSRVYYKIVS</sequence>
<dbReference type="Proteomes" id="UP001623591">
    <property type="component" value="Unassembled WGS sequence"/>
</dbReference>
<evidence type="ECO:0000256" key="3">
    <source>
        <dbReference type="ARBA" id="ARBA00022692"/>
    </source>
</evidence>
<gene>
    <name evidence="8" type="ORF">ACJDUG_01090</name>
</gene>
<dbReference type="Pfam" id="PF02687">
    <property type="entry name" value="FtsX"/>
    <property type="match status" value="1"/>
</dbReference>
<feature type="transmembrane region" description="Helical" evidence="6">
    <location>
        <begin position="623"/>
        <end position="647"/>
    </location>
</feature>
<dbReference type="RefSeq" id="WP_406768027.1">
    <property type="nucleotide sequence ID" value="NZ_JBJHZZ010000001.1"/>
</dbReference>
<keyword evidence="3 6" id="KW-0812">Transmembrane</keyword>
<feature type="transmembrane region" description="Helical" evidence="6">
    <location>
        <begin position="21"/>
        <end position="42"/>
    </location>
</feature>
<feature type="transmembrane region" description="Helical" evidence="6">
    <location>
        <begin position="103"/>
        <end position="129"/>
    </location>
</feature>
<name>A0ABW8T1R1_9CLOT</name>
<keyword evidence="5 6" id="KW-0472">Membrane</keyword>
<keyword evidence="6" id="KW-0813">Transport</keyword>
<comment type="subcellular location">
    <subcellularLocation>
        <location evidence="1 6">Cell membrane</location>
        <topology evidence="1 6">Multi-pass membrane protein</topology>
    </subcellularLocation>
</comment>
<feature type="transmembrane region" description="Helical" evidence="6">
    <location>
        <begin position="149"/>
        <end position="172"/>
    </location>
</feature>
<evidence type="ECO:0000256" key="2">
    <source>
        <dbReference type="ARBA" id="ARBA00022475"/>
    </source>
</evidence>
<evidence type="ECO:0000256" key="6">
    <source>
        <dbReference type="PIRNR" id="PIRNR018968"/>
    </source>
</evidence>
<feature type="transmembrane region" description="Helical" evidence="6">
    <location>
        <begin position="530"/>
        <end position="555"/>
    </location>
</feature>
<reference evidence="8 9" key="1">
    <citation type="submission" date="2024-11" db="EMBL/GenBank/DDBJ databases">
        <authorList>
            <person name="Heng Y.C."/>
            <person name="Lim A.C.H."/>
            <person name="Lee J.K.Y."/>
            <person name="Kittelmann S."/>
        </authorList>
    </citation>
    <scope>NUCLEOTIDE SEQUENCE [LARGE SCALE GENOMIC DNA]</scope>
    <source>
        <strain evidence="8 9">WILCCON 0185</strain>
    </source>
</reference>
<proteinExistence type="inferred from homology"/>
<dbReference type="EMBL" id="JBJHZZ010000001">
    <property type="protein sequence ID" value="MFL0245570.1"/>
    <property type="molecule type" value="Genomic_DNA"/>
</dbReference>
<evidence type="ECO:0000313" key="9">
    <source>
        <dbReference type="Proteomes" id="UP001623591"/>
    </source>
</evidence>
<feature type="transmembrane region" description="Helical" evidence="6">
    <location>
        <begin position="230"/>
        <end position="254"/>
    </location>
</feature>
<evidence type="ECO:0000259" key="7">
    <source>
        <dbReference type="Pfam" id="PF02687"/>
    </source>
</evidence>
<keyword evidence="2 6" id="KW-1003">Cell membrane</keyword>
<dbReference type="InterPro" id="IPR052536">
    <property type="entry name" value="ABC-4_Integral_Memb_Prot"/>
</dbReference>
<feature type="domain" description="ABC3 transporter permease C-terminal" evidence="7">
    <location>
        <begin position="65"/>
        <end position="172"/>
    </location>
</feature>
<feature type="transmembrane region" description="Helical" evidence="6">
    <location>
        <begin position="286"/>
        <end position="311"/>
    </location>
</feature>
<comment type="similarity">
    <text evidence="6">Belongs to the ABC-4 integral membrane protein family.</text>
</comment>
<evidence type="ECO:0000256" key="5">
    <source>
        <dbReference type="ARBA" id="ARBA00023136"/>
    </source>
</evidence>
<dbReference type="PANTHER" id="PTHR46795:SF3">
    <property type="entry name" value="ABC TRANSPORTER PERMEASE"/>
    <property type="match status" value="1"/>
</dbReference>
<evidence type="ECO:0000313" key="8">
    <source>
        <dbReference type="EMBL" id="MFL0245570.1"/>
    </source>
</evidence>